<gene>
    <name evidence="3" type="ORF">A1O5_05306</name>
</gene>
<dbReference type="AlphaFoldDB" id="W9WU79"/>
<feature type="region of interest" description="Disordered" evidence="1">
    <location>
        <begin position="123"/>
        <end position="142"/>
    </location>
</feature>
<dbReference type="HOGENOM" id="CLU_344836_0_0_1"/>
<evidence type="ECO:0000256" key="1">
    <source>
        <dbReference type="SAM" id="MobiDB-lite"/>
    </source>
</evidence>
<feature type="compositionally biased region" description="Polar residues" evidence="1">
    <location>
        <begin position="226"/>
        <end position="250"/>
    </location>
</feature>
<feature type="compositionally biased region" description="Polar residues" evidence="1">
    <location>
        <begin position="208"/>
        <end position="218"/>
    </location>
</feature>
<protein>
    <recommendedName>
        <fullName evidence="2">Clr5 domain-containing protein</fullName>
    </recommendedName>
</protein>
<dbReference type="EMBL" id="AMGX01000007">
    <property type="protein sequence ID" value="EXJ71498.1"/>
    <property type="molecule type" value="Genomic_DNA"/>
</dbReference>
<feature type="compositionally biased region" description="Polar residues" evidence="1">
    <location>
        <begin position="123"/>
        <end position="135"/>
    </location>
</feature>
<feature type="domain" description="Clr5" evidence="2">
    <location>
        <begin position="23"/>
        <end position="71"/>
    </location>
</feature>
<feature type="region of interest" description="Disordered" evidence="1">
    <location>
        <begin position="180"/>
        <end position="286"/>
    </location>
</feature>
<proteinExistence type="predicted"/>
<dbReference type="Pfam" id="PF14420">
    <property type="entry name" value="Clr5"/>
    <property type="match status" value="1"/>
</dbReference>
<evidence type="ECO:0000259" key="2">
    <source>
        <dbReference type="Pfam" id="PF14420"/>
    </source>
</evidence>
<reference evidence="3 4" key="1">
    <citation type="submission" date="2013-03" db="EMBL/GenBank/DDBJ databases">
        <title>The Genome Sequence of Cladophialophora psammophila CBS 110553.</title>
        <authorList>
            <consortium name="The Broad Institute Genomics Platform"/>
            <person name="Cuomo C."/>
            <person name="de Hoog S."/>
            <person name="Gorbushina A."/>
            <person name="Walker B."/>
            <person name="Young S.K."/>
            <person name="Zeng Q."/>
            <person name="Gargeya S."/>
            <person name="Fitzgerald M."/>
            <person name="Haas B."/>
            <person name="Abouelleil A."/>
            <person name="Allen A.W."/>
            <person name="Alvarado L."/>
            <person name="Arachchi H.M."/>
            <person name="Berlin A.M."/>
            <person name="Chapman S.B."/>
            <person name="Gainer-Dewar J."/>
            <person name="Goldberg J."/>
            <person name="Griggs A."/>
            <person name="Gujja S."/>
            <person name="Hansen M."/>
            <person name="Howarth C."/>
            <person name="Imamovic A."/>
            <person name="Ireland A."/>
            <person name="Larimer J."/>
            <person name="McCowan C."/>
            <person name="Murphy C."/>
            <person name="Pearson M."/>
            <person name="Poon T.W."/>
            <person name="Priest M."/>
            <person name="Roberts A."/>
            <person name="Saif S."/>
            <person name="Shea T."/>
            <person name="Sisk P."/>
            <person name="Sykes S."/>
            <person name="Wortman J."/>
            <person name="Nusbaum C."/>
            <person name="Birren B."/>
        </authorList>
    </citation>
    <scope>NUCLEOTIDE SEQUENCE [LARGE SCALE GENOMIC DNA]</scope>
    <source>
        <strain evidence="3 4">CBS 110553</strain>
    </source>
</reference>
<feature type="region of interest" description="Disordered" evidence="1">
    <location>
        <begin position="1"/>
        <end position="21"/>
    </location>
</feature>
<evidence type="ECO:0000313" key="4">
    <source>
        <dbReference type="Proteomes" id="UP000019471"/>
    </source>
</evidence>
<dbReference type="GeneID" id="19190024"/>
<evidence type="ECO:0000313" key="3">
    <source>
        <dbReference type="EMBL" id="EXJ71498.1"/>
    </source>
</evidence>
<name>W9WU79_9EURO</name>
<dbReference type="Proteomes" id="UP000019471">
    <property type="component" value="Unassembled WGS sequence"/>
</dbReference>
<dbReference type="RefSeq" id="XP_007744097.1">
    <property type="nucleotide sequence ID" value="XM_007745907.1"/>
</dbReference>
<dbReference type="InterPro" id="IPR025676">
    <property type="entry name" value="Clr5_dom"/>
</dbReference>
<organism evidence="3 4">
    <name type="scientific">Cladophialophora psammophila CBS 110553</name>
    <dbReference type="NCBI Taxonomy" id="1182543"/>
    <lineage>
        <taxon>Eukaryota</taxon>
        <taxon>Fungi</taxon>
        <taxon>Dikarya</taxon>
        <taxon>Ascomycota</taxon>
        <taxon>Pezizomycotina</taxon>
        <taxon>Eurotiomycetes</taxon>
        <taxon>Chaetothyriomycetidae</taxon>
        <taxon>Chaetothyriales</taxon>
        <taxon>Herpotrichiellaceae</taxon>
        <taxon>Cladophialophora</taxon>
    </lineage>
</organism>
<accession>W9WU79</accession>
<feature type="compositionally biased region" description="Low complexity" evidence="1">
    <location>
        <begin position="265"/>
        <end position="275"/>
    </location>
</feature>
<comment type="caution">
    <text evidence="3">The sequence shown here is derived from an EMBL/GenBank/DDBJ whole genome shotgun (WGS) entry which is preliminary data.</text>
</comment>
<sequence>MSLPKSPRLYDPNKRGNAPRIPNATWEKFRKEITTLHHEGYWKPKILEVLKSMEFEPSYYQLRRRMEKWGLNAHTDEATFADLSMASTGAVTGSNLENGSSVEHYMIPDHASVVTPNTATALSSQATSDVQSLPQRGSFGMRRDHTFRETADQTMPAEQSPSPYGGLEVEQLAARIEPKANSLTRNSLEMPPPRPTGAPYINPHDIISSPSERSNVNSACYERRSSQISSTPPLTLAETASTDDASITNRKLSEEVPTRLVDQASSSQSTPPNSSRDFESEPGSTATPFVTPISIVKVIDSSLLRLWPAFDDPRTLSASDVCEIQGVAATLAAAGLFDDAFDLFYVEYKYWQACISNISTDEIYPLLATSVDNSTRCMVTAAINCARNSRPGRRGEMAYQALLNVQTLLQAYGFAYRLDMTLLNLYLSYLSKKDPKYTALDMAVSCFGERFAVILPEVQDREHVFITSSLASSLKEMLRDGLPSGTWHISSRCLELQAEYHEHLSDCEEVRTAMRTILEWCKTFVERNRRTLNKAGACSPIAAWSRVSAAWVLYCSCVFGISSFDSLVQNTESICHVPLCTHGVKPLKLDILLALAVICESFLRSGAEKTRRLLLGPRFGDYLQGEINASITNWPARGPDIVGVYLSRMADIPTAPKCPEAISGASSVLVKEYIVAAFRTRESSLRIDRTSFSESALLAYSSLHILGDSISRNSIADSFHSSINSIRSSLSWDTKRTLAQMLEIRDRLRRPKSVLSTWSKNTNSSTGMSIGSHGSNSFEKVSGMPSYCPDVDMAEDPYSRALENEDLMVIDRIDEEMEDV</sequence>
<dbReference type="OrthoDB" id="4159761at2759"/>
<keyword evidence="4" id="KW-1185">Reference proteome</keyword>